<name>A0A9W7XP32_9FUNG</name>
<accession>A0A9W7XP32</accession>
<comment type="subunit">
    <text evidence="8">Homohexamer. Binds to nucleic acids. Binds single-stranded DNA and RNA with higher affinity than double-stranded DNA.</text>
</comment>
<dbReference type="GO" id="GO:0043418">
    <property type="term" value="P:homocysteine catabolic process"/>
    <property type="evidence" value="ECO:0007669"/>
    <property type="project" value="TreeGrafter"/>
</dbReference>
<reference evidence="13" key="1">
    <citation type="submission" date="2022-07" db="EMBL/GenBank/DDBJ databases">
        <title>Phylogenomic reconstructions and comparative analyses of Kickxellomycotina fungi.</title>
        <authorList>
            <person name="Reynolds N.K."/>
            <person name="Stajich J.E."/>
            <person name="Barry K."/>
            <person name="Grigoriev I.V."/>
            <person name="Crous P."/>
            <person name="Smith M.E."/>
        </authorList>
    </citation>
    <scope>NUCLEOTIDE SEQUENCE</scope>
    <source>
        <strain evidence="13">NBRC 105413</strain>
    </source>
</reference>
<dbReference type="GO" id="GO:0006508">
    <property type="term" value="P:proteolysis"/>
    <property type="evidence" value="ECO:0007669"/>
    <property type="project" value="UniProtKB-KW"/>
</dbReference>
<organism evidence="13 14">
    <name type="scientific">Coemansia asiatica</name>
    <dbReference type="NCBI Taxonomy" id="1052880"/>
    <lineage>
        <taxon>Eukaryota</taxon>
        <taxon>Fungi</taxon>
        <taxon>Fungi incertae sedis</taxon>
        <taxon>Zoopagomycota</taxon>
        <taxon>Kickxellomycotina</taxon>
        <taxon>Kickxellomycetes</taxon>
        <taxon>Kickxellales</taxon>
        <taxon>Kickxellaceae</taxon>
        <taxon>Coemansia</taxon>
    </lineage>
</organism>
<evidence type="ECO:0000256" key="1">
    <source>
        <dbReference type="ARBA" id="ARBA00000423"/>
    </source>
</evidence>
<evidence type="ECO:0000256" key="7">
    <source>
        <dbReference type="ARBA" id="ARBA00025347"/>
    </source>
</evidence>
<dbReference type="GO" id="GO:0070005">
    <property type="term" value="F:cysteine-type aminopeptidase activity"/>
    <property type="evidence" value="ECO:0007669"/>
    <property type="project" value="InterPro"/>
</dbReference>
<dbReference type="EMBL" id="JANBOH010000053">
    <property type="protein sequence ID" value="KAJ1646670.1"/>
    <property type="molecule type" value="Genomic_DNA"/>
</dbReference>
<comment type="catalytic activity">
    <reaction evidence="1">
        <text>Inactivates bleomycin B2 (a cytotoxic glycometallopeptide) by hydrolysis of a carboxyamide bond of beta-aminoalanine, but also shows general aminopeptidase activity. The specificity varies somewhat with source, but amino acid arylamides of Met, Leu and Ala are preferred.</text>
        <dbReference type="EC" id="3.4.22.40"/>
    </reaction>
</comment>
<gene>
    <name evidence="13" type="primary">LAP3_1</name>
    <name evidence="13" type="ORF">LPJ64_001896</name>
</gene>
<evidence type="ECO:0000256" key="4">
    <source>
        <dbReference type="ARBA" id="ARBA00022670"/>
    </source>
</evidence>
<dbReference type="GO" id="GO:0009636">
    <property type="term" value="P:response to toxic substance"/>
    <property type="evidence" value="ECO:0007669"/>
    <property type="project" value="TreeGrafter"/>
</dbReference>
<evidence type="ECO:0000313" key="14">
    <source>
        <dbReference type="Proteomes" id="UP001145021"/>
    </source>
</evidence>
<evidence type="ECO:0000256" key="11">
    <source>
        <dbReference type="ARBA" id="ARBA00031859"/>
    </source>
</evidence>
<keyword evidence="4" id="KW-0645">Protease</keyword>
<evidence type="ECO:0000256" key="2">
    <source>
        <dbReference type="ARBA" id="ARBA00012465"/>
    </source>
</evidence>
<evidence type="ECO:0000313" key="13">
    <source>
        <dbReference type="EMBL" id="KAJ1646670.1"/>
    </source>
</evidence>
<dbReference type="GO" id="GO:0005737">
    <property type="term" value="C:cytoplasm"/>
    <property type="evidence" value="ECO:0007669"/>
    <property type="project" value="TreeGrafter"/>
</dbReference>
<evidence type="ECO:0000256" key="8">
    <source>
        <dbReference type="ARBA" id="ARBA00026080"/>
    </source>
</evidence>
<dbReference type="PROSITE" id="PS00139">
    <property type="entry name" value="THIOL_PROTEASE_CYS"/>
    <property type="match status" value="1"/>
</dbReference>
<dbReference type="Gene3D" id="3.90.70.10">
    <property type="entry name" value="Cysteine proteinases"/>
    <property type="match status" value="1"/>
</dbReference>
<sequence>MIDIDQSITNQKNSGLCWTFAALNMLHLKMIKEYNLKDFKLSQPYLFFYDKLERSNWFLENILKMLDKDLDSRTVQHLLKDPISDGGQWDMFVALIEKYSIVPKDAYPETFHTSSSREMDKLITFKLREYAKQLRKGHKEG</sequence>
<keyword evidence="5 13" id="KW-0378">Hydrolase</keyword>
<dbReference type="GO" id="GO:0004197">
    <property type="term" value="F:cysteine-type endopeptidase activity"/>
    <property type="evidence" value="ECO:0007669"/>
    <property type="project" value="UniProtKB-EC"/>
</dbReference>
<keyword evidence="6" id="KW-0788">Thiol protease</keyword>
<dbReference type="AlphaFoldDB" id="A0A9W7XP32"/>
<dbReference type="InterPro" id="IPR000169">
    <property type="entry name" value="Pept_cys_AS"/>
</dbReference>
<dbReference type="SUPFAM" id="SSF54001">
    <property type="entry name" value="Cysteine proteinases"/>
    <property type="match status" value="1"/>
</dbReference>
<dbReference type="InterPro" id="IPR038765">
    <property type="entry name" value="Papain-like_cys_pep_sf"/>
</dbReference>
<dbReference type="PANTHER" id="PTHR10363:SF2">
    <property type="entry name" value="BLEOMYCIN HYDROLASE"/>
    <property type="match status" value="1"/>
</dbReference>
<evidence type="ECO:0000256" key="6">
    <source>
        <dbReference type="ARBA" id="ARBA00022807"/>
    </source>
</evidence>
<evidence type="ECO:0000256" key="12">
    <source>
        <dbReference type="ARBA" id="ARBA00032353"/>
    </source>
</evidence>
<evidence type="ECO:0000256" key="5">
    <source>
        <dbReference type="ARBA" id="ARBA00022801"/>
    </source>
</evidence>
<dbReference type="InterPro" id="IPR004134">
    <property type="entry name" value="Peptidase_C1B"/>
</dbReference>
<comment type="function">
    <text evidence="7">The normal physiological role of the enzyme is unknown, but it is not essential for the viability of yeast cells. Has aminopeptidase activity, shortening substrate peptides sequentially by 1 amino acid. Has bleomycin hydrolase activity, which can protect the cell from the toxic effects of bleomycin. Has homocysteine-thiolactonase activity, protecting the cell against homocysteine toxicity. Acts as a repressor in the GAL4 regulatory system, but this does not require either the peptidase or nucleic acid-binding activities.</text>
</comment>
<dbReference type="Proteomes" id="UP001145021">
    <property type="component" value="Unassembled WGS sequence"/>
</dbReference>
<dbReference type="EC" id="3.4.22.40" evidence="2"/>
<dbReference type="Pfam" id="PF03051">
    <property type="entry name" value="Peptidase_C1_2"/>
    <property type="match status" value="1"/>
</dbReference>
<dbReference type="PANTHER" id="PTHR10363">
    <property type="entry name" value="BLEOMYCIN HYDROLASE"/>
    <property type="match status" value="1"/>
</dbReference>
<keyword evidence="14" id="KW-1185">Reference proteome</keyword>
<protein>
    <recommendedName>
        <fullName evidence="3">Cysteine proteinase 1, mitochondrial</fullName>
        <ecNumber evidence="2">3.4.22.40</ecNumber>
    </recommendedName>
    <alternativeName>
        <fullName evidence="9">Bleomycin hydrolase</fullName>
    </alternativeName>
    <alternativeName>
        <fullName evidence="12">Homocysteine-thiolactonase</fullName>
    </alternativeName>
    <alternativeName>
        <fullName evidence="10">Leucine aminopeptidase 3</fullName>
    </alternativeName>
    <alternativeName>
        <fullName evidence="11">Y3</fullName>
    </alternativeName>
</protein>
<evidence type="ECO:0000256" key="3">
    <source>
        <dbReference type="ARBA" id="ARBA00016900"/>
    </source>
</evidence>
<comment type="caution">
    <text evidence="13">The sequence shown here is derived from an EMBL/GenBank/DDBJ whole genome shotgun (WGS) entry which is preliminary data.</text>
</comment>
<evidence type="ECO:0000256" key="10">
    <source>
        <dbReference type="ARBA" id="ARBA00031564"/>
    </source>
</evidence>
<evidence type="ECO:0000256" key="9">
    <source>
        <dbReference type="ARBA" id="ARBA00030627"/>
    </source>
</evidence>
<proteinExistence type="predicted"/>